<reference evidence="2 3" key="1">
    <citation type="submission" date="2019-02" db="EMBL/GenBank/DDBJ databases">
        <title>Deep-cultivation of Planctomycetes and their phenomic and genomic characterization uncovers novel biology.</title>
        <authorList>
            <person name="Wiegand S."/>
            <person name="Jogler M."/>
            <person name="Boedeker C."/>
            <person name="Pinto D."/>
            <person name="Vollmers J."/>
            <person name="Rivas-Marin E."/>
            <person name="Kohn T."/>
            <person name="Peeters S.H."/>
            <person name="Heuer A."/>
            <person name="Rast P."/>
            <person name="Oberbeckmann S."/>
            <person name="Bunk B."/>
            <person name="Jeske O."/>
            <person name="Meyerdierks A."/>
            <person name="Storesund J.E."/>
            <person name="Kallscheuer N."/>
            <person name="Luecker S."/>
            <person name="Lage O.M."/>
            <person name="Pohl T."/>
            <person name="Merkel B.J."/>
            <person name="Hornburger P."/>
            <person name="Mueller R.-W."/>
            <person name="Bruemmer F."/>
            <person name="Labrenz M."/>
            <person name="Spormann A.M."/>
            <person name="Op Den Camp H."/>
            <person name="Overmann J."/>
            <person name="Amann R."/>
            <person name="Jetten M.S.M."/>
            <person name="Mascher T."/>
            <person name="Medema M.H."/>
            <person name="Devos D.P."/>
            <person name="Kaster A.-K."/>
            <person name="Ovreas L."/>
            <person name="Rohde M."/>
            <person name="Galperin M.Y."/>
            <person name="Jogler C."/>
        </authorList>
    </citation>
    <scope>NUCLEOTIDE SEQUENCE [LARGE SCALE GENOMIC DNA]</scope>
    <source>
        <strain evidence="2 3">Pla108</strain>
    </source>
</reference>
<gene>
    <name evidence="2" type="ORF">Pla108_23990</name>
</gene>
<evidence type="ECO:0008006" key="4">
    <source>
        <dbReference type="Google" id="ProtNLM"/>
    </source>
</evidence>
<dbReference type="AlphaFoldDB" id="A0A5C6AB50"/>
<evidence type="ECO:0000256" key="1">
    <source>
        <dbReference type="SAM" id="SignalP"/>
    </source>
</evidence>
<evidence type="ECO:0000313" key="3">
    <source>
        <dbReference type="Proteomes" id="UP000317421"/>
    </source>
</evidence>
<evidence type="ECO:0000313" key="2">
    <source>
        <dbReference type="EMBL" id="TWT96630.1"/>
    </source>
</evidence>
<feature type="signal peptide" evidence="1">
    <location>
        <begin position="1"/>
        <end position="21"/>
    </location>
</feature>
<name>A0A5C6AB50_9BACT</name>
<sequence precursor="true">MSRTSVAVALSVALITPTAGAFSLSSVSSFLSDRGIHVTLPETSINLPPRAEAAIQKALSKAESTFDHLFGEGGILDGVDLPDIDLPNFDLPDVNIPDVDQIVSDALARVEERAAAARSRARSALEDALSRAESVLDGLDLPQIDLPEWNLPNGDLQEIVDNALGKAQSRVEDVIGRVEDKLDHIDGLLDDLFGNATPEVATVLASLPVANIPPAALQSIESSLASISYRALPLTAAVAVPEPTAVVAAIGCVVLGVAGRRRR</sequence>
<protein>
    <recommendedName>
        <fullName evidence="4">PEP-CTERM protein-sorting domain-containing protein</fullName>
    </recommendedName>
</protein>
<dbReference type="EMBL" id="SJPR01000003">
    <property type="protein sequence ID" value="TWT96630.1"/>
    <property type="molecule type" value="Genomic_DNA"/>
</dbReference>
<accession>A0A5C6AB50</accession>
<proteinExistence type="predicted"/>
<keyword evidence="1" id="KW-0732">Signal</keyword>
<dbReference type="Proteomes" id="UP000317421">
    <property type="component" value="Unassembled WGS sequence"/>
</dbReference>
<organism evidence="2 3">
    <name type="scientific">Botrimarina colliarenosi</name>
    <dbReference type="NCBI Taxonomy" id="2528001"/>
    <lineage>
        <taxon>Bacteria</taxon>
        <taxon>Pseudomonadati</taxon>
        <taxon>Planctomycetota</taxon>
        <taxon>Planctomycetia</taxon>
        <taxon>Pirellulales</taxon>
        <taxon>Lacipirellulaceae</taxon>
        <taxon>Botrimarina</taxon>
    </lineage>
</organism>
<comment type="caution">
    <text evidence="2">The sequence shown here is derived from an EMBL/GenBank/DDBJ whole genome shotgun (WGS) entry which is preliminary data.</text>
</comment>
<keyword evidence="3" id="KW-1185">Reference proteome</keyword>
<feature type="chain" id="PRO_5022876290" description="PEP-CTERM protein-sorting domain-containing protein" evidence="1">
    <location>
        <begin position="22"/>
        <end position="263"/>
    </location>
</feature>
<dbReference type="RefSeq" id="WP_146445154.1">
    <property type="nucleotide sequence ID" value="NZ_SJPR01000003.1"/>
</dbReference>